<evidence type="ECO:0000313" key="2">
    <source>
        <dbReference type="EMBL" id="QBO37229.1"/>
    </source>
</evidence>
<dbReference type="EMBL" id="CP037940">
    <property type="protein sequence ID" value="QBO37229.1"/>
    <property type="molecule type" value="Genomic_DNA"/>
</dbReference>
<dbReference type="Proteomes" id="UP000292886">
    <property type="component" value="Chromosome"/>
</dbReference>
<reference evidence="3" key="1">
    <citation type="submission" date="2019-03" db="EMBL/GenBank/DDBJ databases">
        <title>Weissella sp. 26KH-42 Genome sequencing.</title>
        <authorList>
            <person name="Heo J."/>
            <person name="Kim S.-J."/>
            <person name="Kim J.-S."/>
            <person name="Hong S.-B."/>
            <person name="Kwon S.-W."/>
        </authorList>
    </citation>
    <scope>NUCLEOTIDE SEQUENCE [LARGE SCALE GENOMIC DNA]</scope>
    <source>
        <strain evidence="3">26KH-42</strain>
    </source>
</reference>
<evidence type="ECO:0000256" key="1">
    <source>
        <dbReference type="ARBA" id="ARBA00006718"/>
    </source>
</evidence>
<keyword evidence="3" id="KW-1185">Reference proteome</keyword>
<sequence>MKLVITEQALEWFQNEMALKSGDGVRFYGKTYGTTNVHQGFSVALSRDAEPLDPIVLVRQAGIMFYINERDEWLFHDYDLTVDVQNTEDGPVYKFT</sequence>
<accession>A0A4P6YWF5</accession>
<proteinExistence type="inferred from homology"/>
<name>A0A4P6YWF5_9LACO</name>
<dbReference type="AlphaFoldDB" id="A0A4P6YWF5"/>
<evidence type="ECO:0000313" key="3">
    <source>
        <dbReference type="Proteomes" id="UP000292886"/>
    </source>
</evidence>
<dbReference type="SUPFAM" id="SSF89360">
    <property type="entry name" value="HesB-like domain"/>
    <property type="match status" value="1"/>
</dbReference>
<protein>
    <submittedName>
        <fullName evidence="2">Iron-sulfur cluster biosynthesis protein</fullName>
    </submittedName>
</protein>
<organism evidence="2 3">
    <name type="scientific">Periweissella cryptocerci</name>
    <dbReference type="NCBI Taxonomy" id="2506420"/>
    <lineage>
        <taxon>Bacteria</taxon>
        <taxon>Bacillati</taxon>
        <taxon>Bacillota</taxon>
        <taxon>Bacilli</taxon>
        <taxon>Lactobacillales</taxon>
        <taxon>Lactobacillaceae</taxon>
        <taxon>Periweissella</taxon>
    </lineage>
</organism>
<dbReference type="RefSeq" id="WP_133364306.1">
    <property type="nucleotide sequence ID" value="NZ_CP037940.1"/>
</dbReference>
<gene>
    <name evidence="2" type="ORF">EQG49_12560</name>
</gene>
<dbReference type="InterPro" id="IPR008326">
    <property type="entry name" value="PdhI-like"/>
</dbReference>
<dbReference type="OrthoDB" id="1645729at2"/>
<comment type="similarity">
    <text evidence="1">Belongs to the HesB/IscA family.</text>
</comment>
<dbReference type="InterPro" id="IPR035903">
    <property type="entry name" value="HesB-like_dom_sf"/>
</dbReference>
<dbReference type="PIRSF" id="PIRSF034852">
    <property type="entry name" value="UCP034852"/>
    <property type="match status" value="1"/>
</dbReference>
<dbReference type="KEGG" id="wei:EQG49_12560"/>